<dbReference type="AlphaFoldDB" id="A0AA35R6C8"/>
<proteinExistence type="predicted"/>
<organism evidence="2 3">
    <name type="scientific">Geodia barretti</name>
    <name type="common">Barrett's horny sponge</name>
    <dbReference type="NCBI Taxonomy" id="519541"/>
    <lineage>
        <taxon>Eukaryota</taxon>
        <taxon>Metazoa</taxon>
        <taxon>Porifera</taxon>
        <taxon>Demospongiae</taxon>
        <taxon>Heteroscleromorpha</taxon>
        <taxon>Tetractinellida</taxon>
        <taxon>Astrophorina</taxon>
        <taxon>Geodiidae</taxon>
        <taxon>Geodia</taxon>
    </lineage>
</organism>
<reference evidence="2" key="1">
    <citation type="submission" date="2023-03" db="EMBL/GenBank/DDBJ databases">
        <authorList>
            <person name="Steffen K."/>
            <person name="Cardenas P."/>
        </authorList>
    </citation>
    <scope>NUCLEOTIDE SEQUENCE</scope>
</reference>
<feature type="region of interest" description="Disordered" evidence="1">
    <location>
        <begin position="1"/>
        <end position="23"/>
    </location>
</feature>
<feature type="non-terminal residue" evidence="2">
    <location>
        <position position="1"/>
    </location>
</feature>
<evidence type="ECO:0000313" key="2">
    <source>
        <dbReference type="EMBL" id="CAI8004660.1"/>
    </source>
</evidence>
<gene>
    <name evidence="2" type="ORF">GBAR_LOCUS3971</name>
</gene>
<dbReference type="Proteomes" id="UP001174909">
    <property type="component" value="Unassembled WGS sequence"/>
</dbReference>
<evidence type="ECO:0000256" key="1">
    <source>
        <dbReference type="SAM" id="MobiDB-lite"/>
    </source>
</evidence>
<comment type="caution">
    <text evidence="2">The sequence shown here is derived from an EMBL/GenBank/DDBJ whole genome shotgun (WGS) entry which is preliminary data.</text>
</comment>
<feature type="region of interest" description="Disordered" evidence="1">
    <location>
        <begin position="48"/>
        <end position="67"/>
    </location>
</feature>
<evidence type="ECO:0000313" key="3">
    <source>
        <dbReference type="Proteomes" id="UP001174909"/>
    </source>
</evidence>
<protein>
    <submittedName>
        <fullName evidence="2">Uncharacterized protein</fullName>
    </submittedName>
</protein>
<dbReference type="SUPFAM" id="SSF57850">
    <property type="entry name" value="RING/U-box"/>
    <property type="match status" value="1"/>
</dbReference>
<dbReference type="Gene3D" id="3.30.40.10">
    <property type="entry name" value="Zinc/RING finger domain, C3HC4 (zinc finger)"/>
    <property type="match status" value="1"/>
</dbReference>
<accession>A0AA35R6C8</accession>
<keyword evidence="3" id="KW-1185">Reference proteome</keyword>
<dbReference type="EMBL" id="CASHTH010000568">
    <property type="protein sequence ID" value="CAI8004660.1"/>
    <property type="molecule type" value="Genomic_DNA"/>
</dbReference>
<sequence>METTAVAPSMETTPVPHSKETTVVPHSMETTAVSETITVPHSSETITVPHSTEVQHSRTTTLSHSAETTAAPHSAETTAIPHSMETTAVPHSKETTVVTSLSPPSDGMLTTDSAQSDAIRAKTLATAATPSVKPQMIQLKQRFKELKKATQQCLEKRDISVERITNTLKLLSADNDDNKHKYFADSHISVFEQAHNHSALIGQLDFNMDYLSYHLLDYLVEEFGLEEVKVLMEAYKLDIQEFRAKTPVTLFCQLQQGERVKISQEFKKVVVEFKQQRDMKLNVLEQFQKKYTAHYHLKDLALILAGIHLGASVITVTWFFPRSLATKLKANVPRVMLKTKSISKLRVSGKCVYRSGATQDYLFIEKPSEDYFCPVTTGLLLDPHLTSCCGKYLSQEAAIRIQRGGGVCPLCKSAEWSTVLNKEVQRQVKSLRVFCHHEDRGCRWQGELRNFEKHVNSCLM</sequence>
<dbReference type="InterPro" id="IPR013083">
    <property type="entry name" value="Znf_RING/FYVE/PHD"/>
</dbReference>
<name>A0AA35R6C8_GEOBA</name>